<dbReference type="InterPro" id="IPR019692">
    <property type="entry name" value="CFP-6_PH"/>
</dbReference>
<keyword evidence="1" id="KW-1133">Transmembrane helix</keyword>
<comment type="caution">
    <text evidence="3">The sequence shown here is derived from an EMBL/GenBank/DDBJ whole genome shotgun (WGS) entry which is preliminary data.</text>
</comment>
<reference evidence="3" key="1">
    <citation type="submission" date="2020-07" db="EMBL/GenBank/DDBJ databases">
        <authorList>
            <person name="Pettersson B.M.F."/>
            <person name="Behra P.R.K."/>
            <person name="Ramesh M."/>
            <person name="Das S."/>
            <person name="Dasgupta S."/>
            <person name="Kirsebom L.A."/>
        </authorList>
    </citation>
    <scope>NUCLEOTIDE SEQUENCE</scope>
    <source>
        <strain evidence="3">DSM 44203</strain>
    </source>
</reference>
<dbReference type="EMBL" id="JACKTI010000047">
    <property type="protein sequence ID" value="MCV7025575.1"/>
    <property type="molecule type" value="Genomic_DNA"/>
</dbReference>
<feature type="transmembrane region" description="Helical" evidence="1">
    <location>
        <begin position="12"/>
        <end position="32"/>
    </location>
</feature>
<gene>
    <name evidence="3" type="ORF">H7I77_19835</name>
</gene>
<dbReference type="AlphaFoldDB" id="A0AAW5SPM9"/>
<sequence>MQQTQWSPATGGIAACAVGGIILAAVAVSLITDPPGRLLGGVAGVSLLVFAIFSWRARPKLAIKNDALVSRGWFGTKVLPRTEIKLIRITEFRRLARKVRLLEIDTNSGDLIVFTRWDLGTDPLHVLDALTQAGYAGPGSS</sequence>
<accession>A0AAW5SPM9</accession>
<dbReference type="Pfam" id="PF10756">
    <property type="entry name" value="bPH_6"/>
    <property type="match status" value="1"/>
</dbReference>
<protein>
    <submittedName>
        <fullName evidence="3">PH domain-containing protein</fullName>
    </submittedName>
</protein>
<evidence type="ECO:0000256" key="1">
    <source>
        <dbReference type="SAM" id="Phobius"/>
    </source>
</evidence>
<reference evidence="3" key="2">
    <citation type="journal article" date="2022" name="BMC Genomics">
        <title>Comparative genome analysis of mycobacteria focusing on tRNA and non-coding RNA.</title>
        <authorList>
            <person name="Behra P.R.K."/>
            <person name="Pettersson B.M.F."/>
            <person name="Ramesh M."/>
            <person name="Das S."/>
            <person name="Dasgupta S."/>
            <person name="Kirsebom L.A."/>
        </authorList>
    </citation>
    <scope>NUCLEOTIDE SEQUENCE</scope>
    <source>
        <strain evidence="3">DSM 44203</strain>
    </source>
</reference>
<name>A0AAW5SPM9_MYCNV</name>
<dbReference type="Proteomes" id="UP001207528">
    <property type="component" value="Unassembled WGS sequence"/>
</dbReference>
<keyword evidence="1" id="KW-0472">Membrane</keyword>
<evidence type="ECO:0000259" key="2">
    <source>
        <dbReference type="Pfam" id="PF10756"/>
    </source>
</evidence>
<evidence type="ECO:0000313" key="4">
    <source>
        <dbReference type="Proteomes" id="UP001207528"/>
    </source>
</evidence>
<proteinExistence type="predicted"/>
<feature type="domain" description="Low molecular weight protein antigen 6 PH" evidence="2">
    <location>
        <begin position="58"/>
        <end position="135"/>
    </location>
</feature>
<keyword evidence="1" id="KW-0812">Transmembrane</keyword>
<evidence type="ECO:0000313" key="3">
    <source>
        <dbReference type="EMBL" id="MCV7025575.1"/>
    </source>
</evidence>
<dbReference type="RefSeq" id="WP_064415290.1">
    <property type="nucleotide sequence ID" value="NZ_BCTA01000026.1"/>
</dbReference>
<organism evidence="3 4">
    <name type="scientific">Mycolicibacterium novocastrense</name>
    <name type="common">Mycobacterium novocastrense</name>
    <dbReference type="NCBI Taxonomy" id="59813"/>
    <lineage>
        <taxon>Bacteria</taxon>
        <taxon>Bacillati</taxon>
        <taxon>Actinomycetota</taxon>
        <taxon>Actinomycetes</taxon>
        <taxon>Mycobacteriales</taxon>
        <taxon>Mycobacteriaceae</taxon>
        <taxon>Mycolicibacterium</taxon>
    </lineage>
</organism>
<feature type="transmembrane region" description="Helical" evidence="1">
    <location>
        <begin position="38"/>
        <end position="55"/>
    </location>
</feature>